<proteinExistence type="predicted"/>
<evidence type="ECO:0000313" key="3">
    <source>
        <dbReference type="Proteomes" id="UP000006238"/>
    </source>
</evidence>
<dbReference type="EMBL" id="ABWN01000042">
    <property type="protein sequence ID" value="EFF67397.1"/>
    <property type="molecule type" value="Genomic_DNA"/>
</dbReference>
<keyword evidence="1" id="KW-0472">Membrane</keyword>
<accession>D4S2W8</accession>
<feature type="transmembrane region" description="Helical" evidence="1">
    <location>
        <begin position="18"/>
        <end position="41"/>
    </location>
</feature>
<dbReference type="AlphaFoldDB" id="D4S2W8"/>
<reference evidence="2 3" key="1">
    <citation type="submission" date="2010-02" db="EMBL/GenBank/DDBJ databases">
        <authorList>
            <person name="Weinstock G."/>
            <person name="Sodergren E."/>
            <person name="Clifton S."/>
            <person name="Fulton L."/>
            <person name="Fulton B."/>
            <person name="Courtney L."/>
            <person name="Fronick C."/>
            <person name="Harrison M."/>
            <person name="Strong C."/>
            <person name="Farmer C."/>
            <person name="Delahaunty K."/>
            <person name="Markovic C."/>
            <person name="Hall O."/>
            <person name="Minx P."/>
            <person name="Tomlinson C."/>
            <person name="Mitreva M."/>
            <person name="Nelson J."/>
            <person name="Hou S."/>
            <person name="Wollam A."/>
            <person name="Pepin K.H."/>
            <person name="Johnson M."/>
            <person name="Bhonagiri V."/>
            <person name="Zhang X."/>
            <person name="Suruliraj S."/>
            <person name="Warren W."/>
            <person name="Chinwalla A."/>
            <person name="Mardis E.R."/>
            <person name="Wilson R.K."/>
        </authorList>
    </citation>
    <scope>NUCLEOTIDE SEQUENCE [LARGE SCALE GENOMIC DNA]</scope>
    <source>
        <strain evidence="2 3">DSM 2876</strain>
    </source>
</reference>
<dbReference type="Proteomes" id="UP000006238">
    <property type="component" value="Unassembled WGS sequence"/>
</dbReference>
<gene>
    <name evidence="2" type="ORF">BUTYVIB_02480</name>
</gene>
<feature type="transmembrane region" description="Helical" evidence="1">
    <location>
        <begin position="95"/>
        <end position="113"/>
    </location>
</feature>
<sequence length="114" mass="12600">MLIPYVVIVNGPGEIPFILIRIITVTAVLLIVYYVGGIMAGDVKLLGLISGYLCGTDVIKYIILVFYFAAFIGIVKVLMNLIIDRETPKKITIKFSCPIFLAYLVLFITKGGIR</sequence>
<evidence type="ECO:0000256" key="1">
    <source>
        <dbReference type="SAM" id="Phobius"/>
    </source>
</evidence>
<comment type="caution">
    <text evidence="2">The sequence shown here is derived from an EMBL/GenBank/DDBJ whole genome shotgun (WGS) entry which is preliminary data.</text>
</comment>
<evidence type="ECO:0000313" key="2">
    <source>
        <dbReference type="EMBL" id="EFF67397.1"/>
    </source>
</evidence>
<feature type="transmembrane region" description="Helical" evidence="1">
    <location>
        <begin position="61"/>
        <end position="83"/>
    </location>
</feature>
<keyword evidence="1" id="KW-0812">Transmembrane</keyword>
<keyword evidence="1" id="KW-1133">Transmembrane helix</keyword>
<evidence type="ECO:0008006" key="4">
    <source>
        <dbReference type="Google" id="ProtNLM"/>
    </source>
</evidence>
<dbReference type="STRING" id="45851.BHV86_01420"/>
<protein>
    <recommendedName>
        <fullName evidence="4">Prepilin type IV endopeptidase peptidase domain-containing protein</fullName>
    </recommendedName>
</protein>
<organism evidence="2 3">
    <name type="scientific">Eshraghiella crossota DSM 2876</name>
    <dbReference type="NCBI Taxonomy" id="511680"/>
    <lineage>
        <taxon>Bacteria</taxon>
        <taxon>Bacillati</taxon>
        <taxon>Bacillota</taxon>
        <taxon>Clostridia</taxon>
        <taxon>Lachnospirales</taxon>
        <taxon>Lachnospiraceae</taxon>
        <taxon>Eshraghiella</taxon>
    </lineage>
</organism>
<name>D4S2W8_9FIRM</name>
<dbReference type="HOGENOM" id="CLU_2116458_0_0_9"/>
<keyword evidence="3" id="KW-1185">Reference proteome</keyword>